<organism evidence="2">
    <name type="scientific">viral metagenome</name>
    <dbReference type="NCBI Taxonomy" id="1070528"/>
    <lineage>
        <taxon>unclassified sequences</taxon>
        <taxon>metagenomes</taxon>
        <taxon>organismal metagenomes</taxon>
    </lineage>
</organism>
<sequence>MENDSTTRRIVVTTTIDNKTKKANRNKNGNQNQNAKTQPRIIKFNTTGTEITTAEPKPEAEKEHSRLDTTKQKEAEKEPAQTGGQPQKVILTKKKKHTKVILGTPKMVVPKKQQKTMKHIKLHTKGITRRITRAKLITKSLAAKNLDVIKKELVEAKLVKVDTKAPENVLRQIYTDYMLMKGKAL</sequence>
<accession>A0A6C0DDA2</accession>
<dbReference type="AlphaFoldDB" id="A0A6C0DDA2"/>
<protein>
    <submittedName>
        <fullName evidence="2">Uncharacterized protein</fullName>
    </submittedName>
</protein>
<evidence type="ECO:0000256" key="1">
    <source>
        <dbReference type="SAM" id="MobiDB-lite"/>
    </source>
</evidence>
<dbReference type="EMBL" id="MN739580">
    <property type="protein sequence ID" value="QHT14164.1"/>
    <property type="molecule type" value="Genomic_DNA"/>
</dbReference>
<reference evidence="2" key="1">
    <citation type="journal article" date="2020" name="Nature">
        <title>Giant virus diversity and host interactions through global metagenomics.</title>
        <authorList>
            <person name="Schulz F."/>
            <person name="Roux S."/>
            <person name="Paez-Espino D."/>
            <person name="Jungbluth S."/>
            <person name="Walsh D.A."/>
            <person name="Denef V.J."/>
            <person name="McMahon K.D."/>
            <person name="Konstantinidis K.T."/>
            <person name="Eloe-Fadrosh E.A."/>
            <person name="Kyrpides N.C."/>
            <person name="Woyke T."/>
        </authorList>
    </citation>
    <scope>NUCLEOTIDE SEQUENCE</scope>
    <source>
        <strain evidence="2">GVMAG-M-3300023174-137</strain>
    </source>
</reference>
<proteinExistence type="predicted"/>
<feature type="region of interest" description="Disordered" evidence="1">
    <location>
        <begin position="1"/>
        <end position="88"/>
    </location>
</feature>
<feature type="compositionally biased region" description="Low complexity" evidence="1">
    <location>
        <begin position="26"/>
        <end position="36"/>
    </location>
</feature>
<evidence type="ECO:0000313" key="2">
    <source>
        <dbReference type="EMBL" id="QHT14164.1"/>
    </source>
</evidence>
<feature type="compositionally biased region" description="Basic and acidic residues" evidence="1">
    <location>
        <begin position="56"/>
        <end position="79"/>
    </location>
</feature>
<name>A0A6C0DDA2_9ZZZZ</name>